<name>A0A9P5Z8M1_9AGAR</name>
<dbReference type="InterPro" id="IPR029058">
    <property type="entry name" value="AB_hydrolase_fold"/>
</dbReference>
<dbReference type="EMBL" id="MU155171">
    <property type="protein sequence ID" value="KAF9481994.1"/>
    <property type="molecule type" value="Genomic_DNA"/>
</dbReference>
<keyword evidence="2" id="KW-1185">Reference proteome</keyword>
<organism evidence="1 2">
    <name type="scientific">Pholiota conissans</name>
    <dbReference type="NCBI Taxonomy" id="109636"/>
    <lineage>
        <taxon>Eukaryota</taxon>
        <taxon>Fungi</taxon>
        <taxon>Dikarya</taxon>
        <taxon>Basidiomycota</taxon>
        <taxon>Agaricomycotina</taxon>
        <taxon>Agaricomycetes</taxon>
        <taxon>Agaricomycetidae</taxon>
        <taxon>Agaricales</taxon>
        <taxon>Agaricineae</taxon>
        <taxon>Strophariaceae</taxon>
        <taxon>Pholiota</taxon>
    </lineage>
</organism>
<evidence type="ECO:0000313" key="2">
    <source>
        <dbReference type="Proteomes" id="UP000807469"/>
    </source>
</evidence>
<gene>
    <name evidence="1" type="ORF">BDN70DRAFT_802308</name>
</gene>
<dbReference type="SUPFAM" id="SSF53474">
    <property type="entry name" value="alpha/beta-Hydrolases"/>
    <property type="match status" value="1"/>
</dbReference>
<dbReference type="AlphaFoldDB" id="A0A9P5Z8M1"/>
<protein>
    <submittedName>
        <fullName evidence="1">Alpha/beta-hydrolase</fullName>
    </submittedName>
</protein>
<dbReference type="OrthoDB" id="19657at2759"/>
<proteinExistence type="predicted"/>
<sequence>MPRVDLHSPEDYASIHYITNTPYSNVGGFDPDKPTIVLLHPAFLDATWLDLQMGDTRFHNQFNLIAFDMRSTGHSTCRPSGRHDSWVDAADLAFCFQKLHLPPSHIFAPEGTSIYCALRFAVLFPELCLSLTLVNVPAPAELKWIYKNIDELVHSACFAGDMSHFEEAAFECIEFIFGPDSDPDLVDELVAHWELNHAPCQRVRVAETASLYINRAQLSSETLSLISQPVLIIQGEKNELCPMKYADKLVSALTGVEGGPVLYDVKGATMMISVVPGPASMVNNVFYKFLTRLPHRRSDLVEPESSIRDRMKMALGSLAEIMEDPDMASLDPLCSLSFCCLTPEVIKGQTDLLKHYSKDIGTALNPMGVENEGRPLRKYD</sequence>
<evidence type="ECO:0000313" key="1">
    <source>
        <dbReference type="EMBL" id="KAF9481994.1"/>
    </source>
</evidence>
<dbReference type="Gene3D" id="3.40.50.1820">
    <property type="entry name" value="alpha/beta hydrolase"/>
    <property type="match status" value="1"/>
</dbReference>
<reference evidence="1" key="1">
    <citation type="submission" date="2020-11" db="EMBL/GenBank/DDBJ databases">
        <authorList>
            <consortium name="DOE Joint Genome Institute"/>
            <person name="Ahrendt S."/>
            <person name="Riley R."/>
            <person name="Andreopoulos W."/>
            <person name="Labutti K."/>
            <person name="Pangilinan J."/>
            <person name="Ruiz-Duenas F.J."/>
            <person name="Barrasa J.M."/>
            <person name="Sanchez-Garcia M."/>
            <person name="Camarero S."/>
            <person name="Miyauchi S."/>
            <person name="Serrano A."/>
            <person name="Linde D."/>
            <person name="Babiker R."/>
            <person name="Drula E."/>
            <person name="Ayuso-Fernandez I."/>
            <person name="Pacheco R."/>
            <person name="Padilla G."/>
            <person name="Ferreira P."/>
            <person name="Barriuso J."/>
            <person name="Kellner H."/>
            <person name="Castanera R."/>
            <person name="Alfaro M."/>
            <person name="Ramirez L."/>
            <person name="Pisabarro A.G."/>
            <person name="Kuo A."/>
            <person name="Tritt A."/>
            <person name="Lipzen A."/>
            <person name="He G."/>
            <person name="Yan M."/>
            <person name="Ng V."/>
            <person name="Cullen D."/>
            <person name="Martin F."/>
            <person name="Rosso M.-N."/>
            <person name="Henrissat B."/>
            <person name="Hibbett D."/>
            <person name="Martinez A.T."/>
            <person name="Grigoriev I.V."/>
        </authorList>
    </citation>
    <scope>NUCLEOTIDE SEQUENCE</scope>
    <source>
        <strain evidence="1">CIRM-BRFM 674</strain>
    </source>
</reference>
<accession>A0A9P5Z8M1</accession>
<dbReference type="Proteomes" id="UP000807469">
    <property type="component" value="Unassembled WGS sequence"/>
</dbReference>
<comment type="caution">
    <text evidence="1">The sequence shown here is derived from an EMBL/GenBank/DDBJ whole genome shotgun (WGS) entry which is preliminary data.</text>
</comment>